<reference evidence="1 2" key="1">
    <citation type="journal article" date="2013" name="Mar. Genomics">
        <title>Expression of sulfatases in Rhodopirellula baltica and the diversity of sulfatases in the genus Rhodopirellula.</title>
        <authorList>
            <person name="Wegner C.E."/>
            <person name="Richter-Heitmann T."/>
            <person name="Klindworth A."/>
            <person name="Klockow C."/>
            <person name="Richter M."/>
            <person name="Achstetter T."/>
            <person name="Glockner F.O."/>
            <person name="Harder J."/>
        </authorList>
    </citation>
    <scope>NUCLEOTIDE SEQUENCE [LARGE SCALE GENOMIC DNA]</scope>
    <source>
        <strain evidence="1 2">WH47</strain>
    </source>
</reference>
<gene>
    <name evidence="1" type="ORF">RBWH47_03612</name>
</gene>
<protein>
    <submittedName>
        <fullName evidence="1">Uncharacterized protein</fullName>
    </submittedName>
</protein>
<dbReference type="Proteomes" id="UP000006222">
    <property type="component" value="Unassembled WGS sequence"/>
</dbReference>
<organism evidence="1 2">
    <name type="scientific">Rhodopirellula baltica WH47</name>
    <dbReference type="NCBI Taxonomy" id="991778"/>
    <lineage>
        <taxon>Bacteria</taxon>
        <taxon>Pseudomonadati</taxon>
        <taxon>Planctomycetota</taxon>
        <taxon>Planctomycetia</taxon>
        <taxon>Pirellulales</taxon>
        <taxon>Pirellulaceae</taxon>
        <taxon>Rhodopirellula</taxon>
    </lineage>
</organism>
<evidence type="ECO:0000313" key="1">
    <source>
        <dbReference type="EMBL" id="EGF25483.1"/>
    </source>
</evidence>
<dbReference type="EMBL" id="AFAR01000228">
    <property type="protein sequence ID" value="EGF25483.1"/>
    <property type="molecule type" value="Genomic_DNA"/>
</dbReference>
<sequence length="99" mass="10824">MNSSVCELQQGEAVGQASLVLPIQAARDEADVAESIGASAVRGRHGFNTEPRPKTNGSCACQILSPYTLHEPLNEQSVCHENLAYLRRSLRTTLFAERR</sequence>
<proteinExistence type="predicted"/>
<accession>F2AXX8</accession>
<dbReference type="AlphaFoldDB" id="F2AXX8"/>
<evidence type="ECO:0000313" key="2">
    <source>
        <dbReference type="Proteomes" id="UP000006222"/>
    </source>
</evidence>
<dbReference type="PATRIC" id="fig|991778.3.peg.4848"/>
<comment type="caution">
    <text evidence="1">The sequence shown here is derived from an EMBL/GenBank/DDBJ whole genome shotgun (WGS) entry which is preliminary data.</text>
</comment>
<name>F2AXX8_RHOBT</name>